<evidence type="ECO:0000256" key="3">
    <source>
        <dbReference type="RuleBase" id="RU000363"/>
    </source>
</evidence>
<dbReference type="GO" id="GO:0016616">
    <property type="term" value="F:oxidoreductase activity, acting on the CH-OH group of donors, NAD or NADP as acceptor"/>
    <property type="evidence" value="ECO:0007669"/>
    <property type="project" value="TreeGrafter"/>
</dbReference>
<comment type="caution">
    <text evidence="4">The sequence shown here is derived from an EMBL/GenBank/DDBJ whole genome shotgun (WGS) entry which is preliminary data.</text>
</comment>
<sequence>MVAYEVTDKVFIVTGGATGLGALMVRSFLKEGARYIAFLDIAQDAGLALESELNTKHGEGKVKFIKCDVTDEDGLLSAYDEVAKAAGYVDVVINNAGIMNDSKKLYKKEIAINVTALVTGTLKAVELMRKDKGGRGGTVINISSIAGLVQSPILPIYFATKSAVLQFSNCIGMEPHHSRTGVRVIAMCFGATDTPLLSPEKIGGCDDVSDAELPERTKQFYWQRPESAVAGVVEAFKKGASASTWLAANDKPVIDITDNVKEAYNVLSRGVFP</sequence>
<dbReference type="Proteomes" id="UP000299102">
    <property type="component" value="Unassembled WGS sequence"/>
</dbReference>
<comment type="similarity">
    <text evidence="1 3">Belongs to the short-chain dehydrogenases/reductases (SDR) family.</text>
</comment>
<dbReference type="STRING" id="151549.A0A4C1UZ17"/>
<dbReference type="OrthoDB" id="417891at2759"/>
<accession>A0A4C1UZ17</accession>
<keyword evidence="2" id="KW-0560">Oxidoreductase</keyword>
<proteinExistence type="inferred from homology"/>
<dbReference type="Gene3D" id="3.40.50.720">
    <property type="entry name" value="NAD(P)-binding Rossmann-like Domain"/>
    <property type="match status" value="1"/>
</dbReference>
<keyword evidence="5" id="KW-1185">Reference proteome</keyword>
<dbReference type="PRINTS" id="PR00080">
    <property type="entry name" value="SDRFAMILY"/>
</dbReference>
<evidence type="ECO:0000256" key="2">
    <source>
        <dbReference type="ARBA" id="ARBA00023002"/>
    </source>
</evidence>
<organism evidence="4 5">
    <name type="scientific">Eumeta variegata</name>
    <name type="common">Bagworm moth</name>
    <name type="synonym">Eumeta japonica</name>
    <dbReference type="NCBI Taxonomy" id="151549"/>
    <lineage>
        <taxon>Eukaryota</taxon>
        <taxon>Metazoa</taxon>
        <taxon>Ecdysozoa</taxon>
        <taxon>Arthropoda</taxon>
        <taxon>Hexapoda</taxon>
        <taxon>Insecta</taxon>
        <taxon>Pterygota</taxon>
        <taxon>Neoptera</taxon>
        <taxon>Endopterygota</taxon>
        <taxon>Lepidoptera</taxon>
        <taxon>Glossata</taxon>
        <taxon>Ditrysia</taxon>
        <taxon>Tineoidea</taxon>
        <taxon>Psychidae</taxon>
        <taxon>Oiketicinae</taxon>
        <taxon>Eumeta</taxon>
    </lineage>
</organism>
<dbReference type="GO" id="GO:0005737">
    <property type="term" value="C:cytoplasm"/>
    <property type="evidence" value="ECO:0007669"/>
    <property type="project" value="TreeGrafter"/>
</dbReference>
<dbReference type="PANTHER" id="PTHR44229:SF8">
    <property type="entry name" value="ALCOHOL DEHYDROGENASE-RELATED"/>
    <property type="match status" value="1"/>
</dbReference>
<name>A0A4C1UZ17_EUMVA</name>
<evidence type="ECO:0000313" key="5">
    <source>
        <dbReference type="Proteomes" id="UP000299102"/>
    </source>
</evidence>
<dbReference type="PANTHER" id="PTHR44229">
    <property type="entry name" value="15-HYDROXYPROSTAGLANDIN DEHYDROGENASE [NAD(+)]"/>
    <property type="match status" value="1"/>
</dbReference>
<dbReference type="EMBL" id="BGZK01000247">
    <property type="protein sequence ID" value="GBP31500.1"/>
    <property type="molecule type" value="Genomic_DNA"/>
</dbReference>
<gene>
    <name evidence="4" type="primary">HPGD</name>
    <name evidence="4" type="ORF">EVAR_84610_1</name>
</gene>
<reference evidence="4 5" key="1">
    <citation type="journal article" date="2019" name="Commun. Biol.">
        <title>The bagworm genome reveals a unique fibroin gene that provides high tensile strength.</title>
        <authorList>
            <person name="Kono N."/>
            <person name="Nakamura H."/>
            <person name="Ohtoshi R."/>
            <person name="Tomita M."/>
            <person name="Numata K."/>
            <person name="Arakawa K."/>
        </authorList>
    </citation>
    <scope>NUCLEOTIDE SEQUENCE [LARGE SCALE GENOMIC DNA]</scope>
</reference>
<evidence type="ECO:0000256" key="1">
    <source>
        <dbReference type="ARBA" id="ARBA00006484"/>
    </source>
</evidence>
<dbReference type="InterPro" id="IPR002347">
    <property type="entry name" value="SDR_fam"/>
</dbReference>
<protein>
    <submittedName>
        <fullName evidence="4">15-hydroxyprostaglandin dehydrogenase</fullName>
    </submittedName>
</protein>
<dbReference type="AlphaFoldDB" id="A0A4C1UZ17"/>
<dbReference type="SUPFAM" id="SSF51735">
    <property type="entry name" value="NAD(P)-binding Rossmann-fold domains"/>
    <property type="match status" value="1"/>
</dbReference>
<evidence type="ECO:0000313" key="4">
    <source>
        <dbReference type="EMBL" id="GBP31500.1"/>
    </source>
</evidence>
<dbReference type="PRINTS" id="PR00081">
    <property type="entry name" value="GDHRDH"/>
</dbReference>
<dbReference type="Pfam" id="PF00106">
    <property type="entry name" value="adh_short"/>
    <property type="match status" value="1"/>
</dbReference>
<dbReference type="InterPro" id="IPR036291">
    <property type="entry name" value="NAD(P)-bd_dom_sf"/>
</dbReference>